<dbReference type="Pfam" id="PF06333">
    <property type="entry name" value="Med13_C"/>
    <property type="match status" value="1"/>
</dbReference>
<feature type="compositionally biased region" description="Polar residues" evidence="9">
    <location>
        <begin position="1565"/>
        <end position="1577"/>
    </location>
</feature>
<reference evidence="11" key="1">
    <citation type="submission" date="2013-11" db="EMBL/GenBank/DDBJ databases">
        <title>Genome sequence of the fusiform rust pathogen reveals effectors for host alternation and coevolution with pine.</title>
        <authorList>
            <consortium name="DOE Joint Genome Institute"/>
            <person name="Smith K."/>
            <person name="Pendleton A."/>
            <person name="Kubisiak T."/>
            <person name="Anderson C."/>
            <person name="Salamov A."/>
            <person name="Aerts A."/>
            <person name="Riley R."/>
            <person name="Clum A."/>
            <person name="Lindquist E."/>
            <person name="Ence D."/>
            <person name="Campbell M."/>
            <person name="Kronenberg Z."/>
            <person name="Feau N."/>
            <person name="Dhillon B."/>
            <person name="Hamelin R."/>
            <person name="Burleigh J."/>
            <person name="Smith J."/>
            <person name="Yandell M."/>
            <person name="Nelson C."/>
            <person name="Grigoriev I."/>
            <person name="Davis J."/>
        </authorList>
    </citation>
    <scope>NUCLEOTIDE SEQUENCE</scope>
    <source>
        <strain evidence="11">G11</strain>
    </source>
</reference>
<comment type="subunit">
    <text evidence="8">Component of the SRB8-11 complex, which itself associates with the Mediator complex.</text>
</comment>
<feature type="region of interest" description="Disordered" evidence="9">
    <location>
        <begin position="1793"/>
        <end position="1817"/>
    </location>
</feature>
<feature type="region of interest" description="Disordered" evidence="9">
    <location>
        <begin position="804"/>
        <end position="826"/>
    </location>
</feature>
<protein>
    <recommendedName>
        <fullName evidence="8">Mediator of RNA polymerase II transcription subunit 13</fullName>
    </recommendedName>
    <alternativeName>
        <fullName evidence="8">Mediator complex subunit 13</fullName>
    </alternativeName>
</protein>
<organism evidence="11 12">
    <name type="scientific">Cronartium quercuum f. sp. fusiforme G11</name>
    <dbReference type="NCBI Taxonomy" id="708437"/>
    <lineage>
        <taxon>Eukaryota</taxon>
        <taxon>Fungi</taxon>
        <taxon>Dikarya</taxon>
        <taxon>Basidiomycota</taxon>
        <taxon>Pucciniomycotina</taxon>
        <taxon>Pucciniomycetes</taxon>
        <taxon>Pucciniales</taxon>
        <taxon>Coleosporiaceae</taxon>
        <taxon>Cronartium</taxon>
    </lineage>
</organism>
<feature type="compositionally biased region" description="Polar residues" evidence="9">
    <location>
        <begin position="341"/>
        <end position="350"/>
    </location>
</feature>
<feature type="region of interest" description="Disordered" evidence="9">
    <location>
        <begin position="475"/>
        <end position="511"/>
    </location>
</feature>
<evidence type="ECO:0000256" key="7">
    <source>
        <dbReference type="ARBA" id="ARBA00023242"/>
    </source>
</evidence>
<evidence type="ECO:0000256" key="5">
    <source>
        <dbReference type="ARBA" id="ARBA00023159"/>
    </source>
</evidence>
<feature type="region of interest" description="Disordered" evidence="9">
    <location>
        <begin position="1182"/>
        <end position="1228"/>
    </location>
</feature>
<feature type="compositionally biased region" description="Low complexity" evidence="9">
    <location>
        <begin position="70"/>
        <end position="103"/>
    </location>
</feature>
<feature type="region of interest" description="Disordered" evidence="9">
    <location>
        <begin position="133"/>
        <end position="350"/>
    </location>
</feature>
<comment type="function">
    <text evidence="8">Component of the SRB8-11 complex. The SRB8-11 complex is a regulatory module of the Mediator complex which is itself involved in regulation of basal and activated RNA polymerase II-dependent transcription. The SRB8-11 complex may be involved in the transcriptional repression of a subset of genes regulated by Mediator. It may inhibit the association of the Mediator complex with RNA polymerase II to form the holoenzyme complex.</text>
</comment>
<feature type="compositionally biased region" description="Polar residues" evidence="9">
    <location>
        <begin position="278"/>
        <end position="296"/>
    </location>
</feature>
<keyword evidence="6 8" id="KW-0804">Transcription</keyword>
<dbReference type="OrthoDB" id="103819at2759"/>
<feature type="region of interest" description="Disordered" evidence="9">
    <location>
        <begin position="1"/>
        <end position="24"/>
    </location>
</feature>
<dbReference type="GO" id="GO:0006357">
    <property type="term" value="P:regulation of transcription by RNA polymerase II"/>
    <property type="evidence" value="ECO:0007669"/>
    <property type="project" value="InterPro"/>
</dbReference>
<dbReference type="GO" id="GO:0003712">
    <property type="term" value="F:transcription coregulator activity"/>
    <property type="evidence" value="ECO:0007669"/>
    <property type="project" value="InterPro"/>
</dbReference>
<evidence type="ECO:0000259" key="10">
    <source>
        <dbReference type="Pfam" id="PF06333"/>
    </source>
</evidence>
<accession>A0A9P6T8A9</accession>
<feature type="region of interest" description="Disordered" evidence="9">
    <location>
        <begin position="874"/>
        <end position="941"/>
    </location>
</feature>
<dbReference type="InterPro" id="IPR009401">
    <property type="entry name" value="Med13_C"/>
</dbReference>
<evidence type="ECO:0000256" key="1">
    <source>
        <dbReference type="ARBA" id="ARBA00004123"/>
    </source>
</evidence>
<feature type="compositionally biased region" description="Low complexity" evidence="9">
    <location>
        <begin position="804"/>
        <end position="817"/>
    </location>
</feature>
<dbReference type="GO" id="GO:0016592">
    <property type="term" value="C:mediator complex"/>
    <property type="evidence" value="ECO:0007669"/>
    <property type="project" value="InterPro"/>
</dbReference>
<feature type="region of interest" description="Disordered" evidence="9">
    <location>
        <begin position="993"/>
        <end position="1043"/>
    </location>
</feature>
<feature type="region of interest" description="Disordered" evidence="9">
    <location>
        <begin position="65"/>
        <end position="121"/>
    </location>
</feature>
<evidence type="ECO:0000256" key="9">
    <source>
        <dbReference type="SAM" id="MobiDB-lite"/>
    </source>
</evidence>
<evidence type="ECO:0000256" key="3">
    <source>
        <dbReference type="ARBA" id="ARBA00022491"/>
    </source>
</evidence>
<feature type="compositionally biased region" description="Pro residues" evidence="9">
    <location>
        <begin position="903"/>
        <end position="912"/>
    </location>
</feature>
<comment type="subcellular location">
    <subcellularLocation>
        <location evidence="1 8">Nucleus</location>
    </subcellularLocation>
</comment>
<feature type="compositionally biased region" description="Low complexity" evidence="9">
    <location>
        <begin position="1578"/>
        <end position="1598"/>
    </location>
</feature>
<keyword evidence="12" id="KW-1185">Reference proteome</keyword>
<keyword evidence="7 8" id="KW-0539">Nucleus</keyword>
<keyword evidence="4 8" id="KW-0805">Transcription regulation</keyword>
<feature type="compositionally biased region" description="Basic residues" evidence="9">
    <location>
        <begin position="104"/>
        <end position="119"/>
    </location>
</feature>
<feature type="compositionally biased region" description="Low complexity" evidence="9">
    <location>
        <begin position="177"/>
        <end position="191"/>
    </location>
</feature>
<evidence type="ECO:0000256" key="8">
    <source>
        <dbReference type="RuleBase" id="RU364134"/>
    </source>
</evidence>
<feature type="compositionally biased region" description="Basic and acidic residues" evidence="9">
    <location>
        <begin position="1793"/>
        <end position="1803"/>
    </location>
</feature>
<feature type="compositionally biased region" description="Polar residues" evidence="9">
    <location>
        <begin position="205"/>
        <end position="223"/>
    </location>
</feature>
<feature type="compositionally biased region" description="Basic and acidic residues" evidence="9">
    <location>
        <begin position="497"/>
        <end position="511"/>
    </location>
</feature>
<dbReference type="EMBL" id="MU167351">
    <property type="protein sequence ID" value="KAG0142359.1"/>
    <property type="molecule type" value="Genomic_DNA"/>
</dbReference>
<evidence type="ECO:0000256" key="4">
    <source>
        <dbReference type="ARBA" id="ARBA00023015"/>
    </source>
</evidence>
<sequence>MPLTNHNSLPHHNSGSSSNLNNLHRSSFSQLPVQGSAVCNPPLPAGHLNQNTHYSAGRTIQHSAGRSFFPQHPHSIPQHPFQSQQQHPQQQQQQQQHHQQQPALHHHQSQIHHHHHHPIQHPQHLFLLQQQPQHIHHHHLPPHLQPQSQLHPLHHPHLGLSAIQNHPLLPPPHHLQLHPAYSQPQQSHPQIHPLPPPQARAGSYPSPSQHHGRQQNTSNNSSLPPLVRPAHLPTGYVRPQASSNVTASPKPLPTPRHALPPHNRPNVSALDPRRRSGPQHSPSARLSIASPTTPLAPSNPIPAKPPSATANSQPPTPQASVHPLPAQPSSTTPTAMKPRQASASGPGSVSSIEEQYQLGLSGPQSWGHLTTAAVEVNPWRGWSPCKWKIGLTTAVMPEPGVVEELVTEEMDEIEDRALVGTDTEWKIRWAQLECSESEEEEFIAGLDRRKFSYVLVPGSGLEYWVYEIPGALVPKEPASSRTRSEEGSDESGQAPIKTKDRAVGVQERESLSPKEELLDGLDFQHCKLLAHGALTYSSLFPHINIRSKTTSAKPFVPYLSRPAKNITGNDLLESSHLPVYVYFLQALQRYLLTLALASPQSSPPSAAIPTRWLQWGSDRLLSVPLAPDHALHHALATDSTRLLSAILRSSPALELSLYGTPWLTPYTALCQPSFFSRRLVPVPAESGIPFGFPLVLAPFPSLRARFVRIFGRLNLDIPDPDPGSQRQGQRPEMRLSHLRRYARLEEKHADRLRHLWVSAGATDLSMDDGWLVCRLENDDEEIVWPIGQCLLDLEAWLASSEESSLSDTSADSESLSLPPGPAPASVRVRLPVSRGDIAAKLLRAASGPIDDIAEAAGGYIDWVAQEREVQRKAAAAAGRKEKDESAALALEPGGRGGGHSGSRPPPSDPPLTRPVKRRREELEDGPVERGSCTEPQPNLRVDTAAHTPTNLEVELVPSGSGLADGAFDLFQLPSTTFAPPHPPVSSDPAFVRPFPPPFSSTSNGLQAEGSGSDSSASTVSFTPNNSFEQPPVTPAPSLSLTPGRAHFDTIPTSLFLAPTHPVRMARRPTVDPPGYESVDFGPALTLTDKHYQRRGGKYALPLPPSPCSFLSVSEEGSEELAASSRRLVQDTDPRARLVRAHRLSVHTPHTVATLHPVVTVLDQIPPTPRSWVPLGITSTASSSALSASSDNDEPTLQDEQAVASSSSSESGSDDDESDDGRRRRQKEAAETIVANISKLEACLKRVLAVNNLRTRPPLPAVPTVVPRLIPREDQARISSRTRERLRHWASGLASQAVYDPELERLLESVLPKLKRVDRLPVTETSLAEGQLPRLSGTDVHRPRLDDLRAVSEERAEIETDGRGFVTSRGVRPTSVVLRTNGGNQKLGFPIGAIRHWTKLGLEPVSGRRDVCVSIVLPRVCPTGVTDPEAWMSSIQRWLECISQAYAAAKFGTLSVGKVRWSCYAPAQLAREVEELIEGLNRPRSTRHACFVVVDELEGLRGMMIGAREIRGPDARPVTRLVIGRAALADDRPASVASYALRLYDAMDVLVDRYKAPGLVLDTGTEASPNASQIASSPSSTILMRTRSRSTTSSDSSISEADSNVEEGRVRPGPVVRLLAGHAFFLCGFNKPTQLNLRWPPNGLDVSARHRLLHVAYEIGPEGEWVLVSIVDEMGQQNGLALKFMAQRHRRRQRRARRVGRDEAEEDEGNEVGAEALEIAKVVWKEIAKVLIAAGVEWRVVVSKVGRMEAKEYRAWCELLSRKLPKSELAFHVSLVSLLTEHLPLLRHRTVRPEPSSRRTRAVDSEEGEEVEAEESAGFERMYEREEAAAWIVHESSIRPHTLGTLPGTGCVNSSVVHSLNTSYVYFEGASGGIQVELLGTAATPGSVYQASLFQHREEIAQSLVQLSRLRVARSGSTVGAIAGASKRAEGLSRLLPMHLAGIEIVGKCLRGHWRTLMKMAEDEEMEQ</sequence>
<keyword evidence="5 8" id="KW-0010">Activator</keyword>
<feature type="compositionally biased region" description="Acidic residues" evidence="9">
    <location>
        <begin position="1804"/>
        <end position="1816"/>
    </location>
</feature>
<evidence type="ECO:0000256" key="2">
    <source>
        <dbReference type="ARBA" id="ARBA00009354"/>
    </source>
</evidence>
<dbReference type="Proteomes" id="UP000886653">
    <property type="component" value="Unassembled WGS sequence"/>
</dbReference>
<name>A0A9P6T8A9_9BASI</name>
<feature type="region of interest" description="Disordered" evidence="9">
    <location>
        <begin position="1565"/>
        <end position="1605"/>
    </location>
</feature>
<proteinExistence type="inferred from homology"/>
<feature type="domain" description="Mediator complex subunit Med13 C-terminal" evidence="10">
    <location>
        <begin position="1632"/>
        <end position="1780"/>
    </location>
</feature>
<comment type="caution">
    <text evidence="11">The sequence shown here is derived from an EMBL/GenBank/DDBJ whole genome shotgun (WGS) entry which is preliminary data.</text>
</comment>
<evidence type="ECO:0000256" key="6">
    <source>
        <dbReference type="ARBA" id="ARBA00023163"/>
    </source>
</evidence>
<comment type="similarity">
    <text evidence="2 8">Belongs to the Mediator complex subunit 13 family.</text>
</comment>
<keyword evidence="3 8" id="KW-0678">Repressor</keyword>
<evidence type="ECO:0000313" key="11">
    <source>
        <dbReference type="EMBL" id="KAG0142359.1"/>
    </source>
</evidence>
<gene>
    <name evidence="11" type="ORF">CROQUDRAFT_717735</name>
</gene>
<evidence type="ECO:0000313" key="12">
    <source>
        <dbReference type="Proteomes" id="UP000886653"/>
    </source>
</evidence>
<feature type="compositionally biased region" description="Low complexity" evidence="9">
    <location>
        <begin position="1010"/>
        <end position="1020"/>
    </location>
</feature>